<dbReference type="InterPro" id="IPR019885">
    <property type="entry name" value="Tscrpt_reg_HTH_AsnC-type_CS"/>
</dbReference>
<dbReference type="GO" id="GO:0005829">
    <property type="term" value="C:cytosol"/>
    <property type="evidence" value="ECO:0007669"/>
    <property type="project" value="TreeGrafter"/>
</dbReference>
<dbReference type="CDD" id="cd00090">
    <property type="entry name" value="HTH_ARSR"/>
    <property type="match status" value="1"/>
</dbReference>
<sequence>MEKISIDTVDKKLLTLLQKNADVSVAEMAELVGLTATPCWRRIQRLQQAGLITRKVALLDAPKLGLSMTVFVQIKAGRHDGKWLDEFARHASSFEEVVEFYRMSGEYDYLLKVMVTDMQCFDHFYKRLVNGIDLNDVTSSFAMEQIKYSTAMPLQHL</sequence>
<dbReference type="RefSeq" id="WP_139755127.1">
    <property type="nucleotide sequence ID" value="NZ_CP039852.1"/>
</dbReference>
<evidence type="ECO:0000256" key="1">
    <source>
        <dbReference type="ARBA" id="ARBA00023015"/>
    </source>
</evidence>
<evidence type="ECO:0000259" key="4">
    <source>
        <dbReference type="PROSITE" id="PS50956"/>
    </source>
</evidence>
<evidence type="ECO:0000256" key="3">
    <source>
        <dbReference type="ARBA" id="ARBA00023163"/>
    </source>
</evidence>
<name>A0A5B7YA80_9ALTE</name>
<dbReference type="SUPFAM" id="SSF54909">
    <property type="entry name" value="Dimeric alpha+beta barrel"/>
    <property type="match status" value="1"/>
</dbReference>
<dbReference type="Proteomes" id="UP000304912">
    <property type="component" value="Chromosome"/>
</dbReference>
<dbReference type="GO" id="GO:0043200">
    <property type="term" value="P:response to amino acid"/>
    <property type="evidence" value="ECO:0007669"/>
    <property type="project" value="TreeGrafter"/>
</dbReference>
<dbReference type="SMART" id="SM00344">
    <property type="entry name" value="HTH_ASNC"/>
    <property type="match status" value="1"/>
</dbReference>
<dbReference type="SUPFAM" id="SSF46785">
    <property type="entry name" value="Winged helix' DNA-binding domain"/>
    <property type="match status" value="1"/>
</dbReference>
<dbReference type="PRINTS" id="PR00033">
    <property type="entry name" value="HTHASNC"/>
</dbReference>
<dbReference type="PROSITE" id="PS50956">
    <property type="entry name" value="HTH_ASNC_2"/>
    <property type="match status" value="1"/>
</dbReference>
<dbReference type="InterPro" id="IPR019887">
    <property type="entry name" value="Tscrpt_reg_AsnC/Lrp_C"/>
</dbReference>
<organism evidence="5 6">
    <name type="scientific">Salinimonas iocasae</name>
    <dbReference type="NCBI Taxonomy" id="2572577"/>
    <lineage>
        <taxon>Bacteria</taxon>
        <taxon>Pseudomonadati</taxon>
        <taxon>Pseudomonadota</taxon>
        <taxon>Gammaproteobacteria</taxon>
        <taxon>Alteromonadales</taxon>
        <taxon>Alteromonadaceae</taxon>
        <taxon>Alteromonas/Salinimonas group</taxon>
        <taxon>Salinimonas</taxon>
    </lineage>
</organism>
<dbReference type="GO" id="GO:0043565">
    <property type="term" value="F:sequence-specific DNA binding"/>
    <property type="evidence" value="ECO:0007669"/>
    <property type="project" value="InterPro"/>
</dbReference>
<protein>
    <submittedName>
        <fullName evidence="5">Lrp/AsnC family transcriptional regulator</fullName>
    </submittedName>
</protein>
<keyword evidence="6" id="KW-1185">Reference proteome</keyword>
<dbReference type="Pfam" id="PF01037">
    <property type="entry name" value="AsnC_trans_reg"/>
    <property type="match status" value="1"/>
</dbReference>
<keyword evidence="1" id="KW-0805">Transcription regulation</keyword>
<dbReference type="PANTHER" id="PTHR30154">
    <property type="entry name" value="LEUCINE-RESPONSIVE REGULATORY PROTEIN"/>
    <property type="match status" value="1"/>
</dbReference>
<dbReference type="Pfam" id="PF13412">
    <property type="entry name" value="HTH_24"/>
    <property type="match status" value="1"/>
</dbReference>
<evidence type="ECO:0000256" key="2">
    <source>
        <dbReference type="ARBA" id="ARBA00023125"/>
    </source>
</evidence>
<dbReference type="InterPro" id="IPR036388">
    <property type="entry name" value="WH-like_DNA-bd_sf"/>
</dbReference>
<dbReference type="InterPro" id="IPR019888">
    <property type="entry name" value="Tscrpt_reg_AsnC-like"/>
</dbReference>
<feature type="domain" description="HTH asnC-type" evidence="4">
    <location>
        <begin position="6"/>
        <end position="67"/>
    </location>
</feature>
<evidence type="ECO:0000313" key="6">
    <source>
        <dbReference type="Proteomes" id="UP000304912"/>
    </source>
</evidence>
<dbReference type="EMBL" id="CP039852">
    <property type="protein sequence ID" value="QCZ92368.1"/>
    <property type="molecule type" value="Genomic_DNA"/>
</dbReference>
<reference evidence="5 6" key="1">
    <citation type="submission" date="2019-04" db="EMBL/GenBank/DDBJ databases">
        <title>Salinimonas iocasae sp. nov., a halophilic bacterium isolated from the outer tube casing of tubeworms in Okinawa Trough.</title>
        <authorList>
            <person name="Zhang H."/>
            <person name="Wang H."/>
            <person name="Li C."/>
        </authorList>
    </citation>
    <scope>NUCLEOTIDE SEQUENCE [LARGE SCALE GENOMIC DNA]</scope>
    <source>
        <strain evidence="5 6">KX18D6</strain>
    </source>
</reference>
<keyword evidence="3" id="KW-0804">Transcription</keyword>
<proteinExistence type="predicted"/>
<dbReference type="AlphaFoldDB" id="A0A5B7YA80"/>
<dbReference type="InterPro" id="IPR011991">
    <property type="entry name" value="ArsR-like_HTH"/>
</dbReference>
<dbReference type="KEGG" id="salk:FBQ74_02245"/>
<dbReference type="Gene3D" id="3.30.70.920">
    <property type="match status" value="1"/>
</dbReference>
<dbReference type="OrthoDB" id="166264at2"/>
<dbReference type="InterPro" id="IPR000485">
    <property type="entry name" value="AsnC-type_HTH_dom"/>
</dbReference>
<dbReference type="Gene3D" id="1.10.10.10">
    <property type="entry name" value="Winged helix-like DNA-binding domain superfamily/Winged helix DNA-binding domain"/>
    <property type="match status" value="1"/>
</dbReference>
<dbReference type="PROSITE" id="PS00519">
    <property type="entry name" value="HTH_ASNC_1"/>
    <property type="match status" value="1"/>
</dbReference>
<dbReference type="InterPro" id="IPR011008">
    <property type="entry name" value="Dimeric_a/b-barrel"/>
</dbReference>
<dbReference type="GO" id="GO:0006355">
    <property type="term" value="P:regulation of DNA-templated transcription"/>
    <property type="evidence" value="ECO:0007669"/>
    <property type="project" value="UniProtKB-ARBA"/>
</dbReference>
<dbReference type="InterPro" id="IPR036390">
    <property type="entry name" value="WH_DNA-bd_sf"/>
</dbReference>
<gene>
    <name evidence="5" type="ORF">FBQ74_02245</name>
</gene>
<dbReference type="PANTHER" id="PTHR30154:SF17">
    <property type="entry name" value="DNA-BINDING TRANSCRIPTIONAL ACTIVATOR DECR"/>
    <property type="match status" value="1"/>
</dbReference>
<keyword evidence="2" id="KW-0238">DNA-binding</keyword>
<evidence type="ECO:0000313" key="5">
    <source>
        <dbReference type="EMBL" id="QCZ92368.1"/>
    </source>
</evidence>
<accession>A0A5B7YA80</accession>